<organism evidence="4 5">
    <name type="scientific">Limulus polyphemus</name>
    <name type="common">Atlantic horseshoe crab</name>
    <dbReference type="NCBI Taxonomy" id="6850"/>
    <lineage>
        <taxon>Eukaryota</taxon>
        <taxon>Metazoa</taxon>
        <taxon>Ecdysozoa</taxon>
        <taxon>Arthropoda</taxon>
        <taxon>Chelicerata</taxon>
        <taxon>Merostomata</taxon>
        <taxon>Xiphosura</taxon>
        <taxon>Limulidae</taxon>
        <taxon>Limulus</taxon>
    </lineage>
</organism>
<dbReference type="Proteomes" id="UP000694941">
    <property type="component" value="Unplaced"/>
</dbReference>
<keyword evidence="4" id="KW-1185">Reference proteome</keyword>
<name>A0ABM1BX77_LIMPO</name>
<evidence type="ECO:0000256" key="2">
    <source>
        <dbReference type="SAM" id="MobiDB-lite"/>
    </source>
</evidence>
<proteinExistence type="predicted"/>
<reference evidence="5" key="1">
    <citation type="submission" date="2025-08" db="UniProtKB">
        <authorList>
            <consortium name="RefSeq"/>
        </authorList>
    </citation>
    <scope>IDENTIFICATION</scope>
    <source>
        <tissue evidence="5">Muscle</tissue>
    </source>
</reference>
<dbReference type="GeneID" id="106474248"/>
<feature type="region of interest" description="Disordered" evidence="2">
    <location>
        <begin position="147"/>
        <end position="174"/>
    </location>
</feature>
<dbReference type="InterPro" id="IPR000331">
    <property type="entry name" value="Rap/Ran_GAP_dom"/>
</dbReference>
<accession>A0ABM1BX77</accession>
<feature type="domain" description="Rap-GAP" evidence="3">
    <location>
        <begin position="1"/>
        <end position="144"/>
    </location>
</feature>
<dbReference type="Gene3D" id="3.40.50.11210">
    <property type="entry name" value="Rap/Ran-GAP"/>
    <property type="match status" value="1"/>
</dbReference>
<evidence type="ECO:0000313" key="5">
    <source>
        <dbReference type="RefSeq" id="XP_013790391.1"/>
    </source>
</evidence>
<evidence type="ECO:0000256" key="1">
    <source>
        <dbReference type="ARBA" id="ARBA00022468"/>
    </source>
</evidence>
<evidence type="ECO:0000313" key="4">
    <source>
        <dbReference type="Proteomes" id="UP000694941"/>
    </source>
</evidence>
<dbReference type="Pfam" id="PF02145">
    <property type="entry name" value="Rap_GAP"/>
    <property type="match status" value="1"/>
</dbReference>
<sequence length="174" mass="19768">MQVIFHVATLLPNNPSDPSCNSKKRHIGNNYVTIVYNESDEDYSITTIKGQFVYACVIIQPGDFNSNIVTVKTKQELLEIIGHCDPHIVSDHSLSIYVRQLALHANLACSIFKSTTSSSEPYISNWLERLRQLKRLRTKILQEIPVDDSSMDSSNSSSSYHSHHKHPEDFTDYT</sequence>
<dbReference type="PROSITE" id="PS50085">
    <property type="entry name" value="RAPGAP"/>
    <property type="match status" value="1"/>
</dbReference>
<gene>
    <name evidence="5" type="primary">LOC106474248</name>
</gene>
<dbReference type="PANTHER" id="PTHR10063">
    <property type="entry name" value="TUBERIN"/>
    <property type="match status" value="1"/>
</dbReference>
<dbReference type="InterPro" id="IPR035974">
    <property type="entry name" value="Rap/Ran-GAP_sf"/>
</dbReference>
<dbReference type="SUPFAM" id="SSF111347">
    <property type="entry name" value="Rap/Ran-GAP"/>
    <property type="match status" value="1"/>
</dbReference>
<dbReference type="RefSeq" id="XP_013790391.1">
    <property type="nucleotide sequence ID" value="XM_013934937.2"/>
</dbReference>
<keyword evidence="1" id="KW-0343">GTPase activation</keyword>
<evidence type="ECO:0000259" key="3">
    <source>
        <dbReference type="PROSITE" id="PS50085"/>
    </source>
</evidence>
<dbReference type="InterPro" id="IPR027107">
    <property type="entry name" value="Tuberin/Ral-act_asu"/>
</dbReference>
<dbReference type="PANTHER" id="PTHR10063:SF0">
    <property type="entry name" value="TUBERIN"/>
    <property type="match status" value="1"/>
</dbReference>
<feature type="compositionally biased region" description="Low complexity" evidence="2">
    <location>
        <begin position="151"/>
        <end position="160"/>
    </location>
</feature>
<protein>
    <submittedName>
        <fullName evidence="5">Tuberin-like</fullName>
    </submittedName>
</protein>